<evidence type="ECO:0000313" key="15">
    <source>
        <dbReference type="Proteomes" id="UP000481087"/>
    </source>
</evidence>
<accession>A0A6L8VBD3</accession>
<dbReference type="GO" id="GO:0006417">
    <property type="term" value="P:regulation of translation"/>
    <property type="evidence" value="ECO:0007669"/>
    <property type="project" value="TreeGrafter"/>
</dbReference>
<evidence type="ECO:0000256" key="3">
    <source>
        <dbReference type="ARBA" id="ARBA00022475"/>
    </source>
</evidence>
<keyword evidence="15" id="KW-1185">Reference proteome</keyword>
<name>A0A6L8VBD3_9BACL</name>
<keyword evidence="5 11" id="KW-1133">Transmembrane helix</keyword>
<evidence type="ECO:0000313" key="14">
    <source>
        <dbReference type="EMBL" id="MZQ86639.1"/>
    </source>
</evidence>
<dbReference type="GO" id="GO:0016989">
    <property type="term" value="F:sigma factor antagonist activity"/>
    <property type="evidence" value="ECO:0007669"/>
    <property type="project" value="TreeGrafter"/>
</dbReference>
<evidence type="ECO:0000256" key="11">
    <source>
        <dbReference type="SAM" id="Phobius"/>
    </source>
</evidence>
<evidence type="ECO:0000256" key="8">
    <source>
        <dbReference type="ARBA" id="ARBA00024438"/>
    </source>
</evidence>
<evidence type="ECO:0000256" key="2">
    <source>
        <dbReference type="ARBA" id="ARBA00004236"/>
    </source>
</evidence>
<dbReference type="PANTHER" id="PTHR37461">
    <property type="entry name" value="ANTI-SIGMA-K FACTOR RSKA"/>
    <property type="match status" value="1"/>
</dbReference>
<dbReference type="GO" id="GO:0005886">
    <property type="term" value="C:plasma membrane"/>
    <property type="evidence" value="ECO:0007669"/>
    <property type="project" value="UniProtKB-SubCell"/>
</dbReference>
<dbReference type="Proteomes" id="UP000481087">
    <property type="component" value="Unassembled WGS sequence"/>
</dbReference>
<keyword evidence="6 11" id="KW-0472">Membrane</keyword>
<evidence type="ECO:0000256" key="7">
    <source>
        <dbReference type="ARBA" id="ARBA00024353"/>
    </source>
</evidence>
<evidence type="ECO:0000256" key="9">
    <source>
        <dbReference type="ARBA" id="ARBA00029829"/>
    </source>
</evidence>
<evidence type="ECO:0000256" key="6">
    <source>
        <dbReference type="ARBA" id="ARBA00023136"/>
    </source>
</evidence>
<dbReference type="InterPro" id="IPR041916">
    <property type="entry name" value="Anti_sigma_zinc_sf"/>
</dbReference>
<evidence type="ECO:0000259" key="13">
    <source>
        <dbReference type="Pfam" id="PF13490"/>
    </source>
</evidence>
<evidence type="ECO:0000256" key="1">
    <source>
        <dbReference type="ARBA" id="ARBA00004167"/>
    </source>
</evidence>
<dbReference type="Pfam" id="PF10099">
    <property type="entry name" value="RskA_C"/>
    <property type="match status" value="1"/>
</dbReference>
<feature type="transmembrane region" description="Helical" evidence="11">
    <location>
        <begin position="91"/>
        <end position="110"/>
    </location>
</feature>
<dbReference type="InterPro" id="IPR051474">
    <property type="entry name" value="Anti-sigma-K/W_factor"/>
</dbReference>
<proteinExistence type="inferred from homology"/>
<evidence type="ECO:0000259" key="12">
    <source>
        <dbReference type="Pfam" id="PF10099"/>
    </source>
</evidence>
<protein>
    <recommendedName>
        <fullName evidence="8">Anti-sigma-W factor RsiW</fullName>
    </recommendedName>
    <alternativeName>
        <fullName evidence="10">Regulator of SigK</fullName>
    </alternativeName>
    <alternativeName>
        <fullName evidence="9">Sigma-K anti-sigma factor RskA</fullName>
    </alternativeName>
</protein>
<reference evidence="14 15" key="1">
    <citation type="submission" date="2019-12" db="EMBL/GenBank/DDBJ databases">
        <title>Paenibacillus sp. nov. sp. isolated from soil.</title>
        <authorList>
            <person name="Kim J."/>
            <person name="Jeong S.E."/>
            <person name="Jung H.S."/>
            <person name="Jeon C.O."/>
        </authorList>
    </citation>
    <scope>NUCLEOTIDE SEQUENCE [LARGE SCALE GENOMIC DNA]</scope>
    <source>
        <strain evidence="14 15">5J-6</strain>
    </source>
</reference>
<evidence type="ECO:0000256" key="5">
    <source>
        <dbReference type="ARBA" id="ARBA00022989"/>
    </source>
</evidence>
<gene>
    <name evidence="14" type="ORF">GQF01_31490</name>
</gene>
<feature type="domain" description="Putative zinc-finger" evidence="13">
    <location>
        <begin position="14"/>
        <end position="38"/>
    </location>
</feature>
<keyword evidence="4 11" id="KW-0812">Transmembrane</keyword>
<organism evidence="14 15">
    <name type="scientific">Paenibacillus silvestris</name>
    <dbReference type="NCBI Taxonomy" id="2606219"/>
    <lineage>
        <taxon>Bacteria</taxon>
        <taxon>Bacillati</taxon>
        <taxon>Bacillota</taxon>
        <taxon>Bacilli</taxon>
        <taxon>Bacillales</taxon>
        <taxon>Paenibacillaceae</taxon>
        <taxon>Paenibacillus</taxon>
    </lineage>
</organism>
<comment type="caution">
    <text evidence="14">The sequence shown here is derived from an EMBL/GenBank/DDBJ whole genome shotgun (WGS) entry which is preliminary data.</text>
</comment>
<keyword evidence="3" id="KW-1003">Cell membrane</keyword>
<sequence>MNKPMNGCENLEMYAVGGLDPEERVEFERHLQECSACAEELVELIALVDLLPMASEPVSVPDGMKARVLEHVLGESNVQPSSSKVTRIRPWLVGGLSAAVLILGVYSYTLKQNVNELQSRISLLNRPAEAVQVNNVVALSSTAKEIVAKGLATIVIDAKGTHLLVQAEQLPELKNSEAYQVWLIKGKENPVNAGTFLTHNGTGGLYYTIDTNSYDTIAITLEPDAHGDKPRGTPVLAAALLKS</sequence>
<comment type="subcellular location">
    <subcellularLocation>
        <location evidence="2">Cell membrane</location>
    </subcellularLocation>
    <subcellularLocation>
        <location evidence="1">Membrane</location>
        <topology evidence="1">Single-pass membrane protein</topology>
    </subcellularLocation>
</comment>
<dbReference type="Gene3D" id="1.10.10.1320">
    <property type="entry name" value="Anti-sigma factor, zinc-finger domain"/>
    <property type="match status" value="1"/>
</dbReference>
<dbReference type="EMBL" id="WTUZ01000039">
    <property type="protein sequence ID" value="MZQ86639.1"/>
    <property type="molecule type" value="Genomic_DNA"/>
</dbReference>
<dbReference type="InterPro" id="IPR018764">
    <property type="entry name" value="RskA_C"/>
</dbReference>
<dbReference type="RefSeq" id="WP_161411027.1">
    <property type="nucleotide sequence ID" value="NZ_WTUZ01000039.1"/>
</dbReference>
<dbReference type="InterPro" id="IPR027383">
    <property type="entry name" value="Znf_put"/>
</dbReference>
<feature type="domain" description="Anti-sigma K factor RskA C-terminal" evidence="12">
    <location>
        <begin position="97"/>
        <end position="231"/>
    </location>
</feature>
<evidence type="ECO:0000256" key="10">
    <source>
        <dbReference type="ARBA" id="ARBA00030803"/>
    </source>
</evidence>
<dbReference type="AlphaFoldDB" id="A0A6L8VBD3"/>
<evidence type="ECO:0000256" key="4">
    <source>
        <dbReference type="ARBA" id="ARBA00022692"/>
    </source>
</evidence>
<comment type="similarity">
    <text evidence="7">Belongs to the zinc-associated anti-sigma factor (ZAS) superfamily. Anti-sigma-W factor family.</text>
</comment>
<dbReference type="Pfam" id="PF13490">
    <property type="entry name" value="zf-HC2"/>
    <property type="match status" value="1"/>
</dbReference>
<dbReference type="PANTHER" id="PTHR37461:SF1">
    <property type="entry name" value="ANTI-SIGMA-K FACTOR RSKA"/>
    <property type="match status" value="1"/>
</dbReference>